<dbReference type="EMBL" id="BARW01017180">
    <property type="protein sequence ID" value="GAI99736.1"/>
    <property type="molecule type" value="Genomic_DNA"/>
</dbReference>
<comment type="caution">
    <text evidence="2">The sequence shown here is derived from an EMBL/GenBank/DDBJ whole genome shotgun (WGS) entry which is preliminary data.</text>
</comment>
<keyword evidence="1" id="KW-0175">Coiled coil</keyword>
<proteinExistence type="predicted"/>
<evidence type="ECO:0000256" key="1">
    <source>
        <dbReference type="SAM" id="Coils"/>
    </source>
</evidence>
<reference evidence="2" key="1">
    <citation type="journal article" date="2014" name="Front. Microbiol.">
        <title>High frequency of phylogenetically diverse reductive dehalogenase-homologous genes in deep subseafloor sedimentary metagenomes.</title>
        <authorList>
            <person name="Kawai M."/>
            <person name="Futagami T."/>
            <person name="Toyoda A."/>
            <person name="Takaki Y."/>
            <person name="Nishi S."/>
            <person name="Hori S."/>
            <person name="Arai W."/>
            <person name="Tsubouchi T."/>
            <person name="Morono Y."/>
            <person name="Uchiyama I."/>
            <person name="Ito T."/>
            <person name="Fujiyama A."/>
            <person name="Inagaki F."/>
            <person name="Takami H."/>
        </authorList>
    </citation>
    <scope>NUCLEOTIDE SEQUENCE</scope>
    <source>
        <strain evidence="2">Expedition CK06-06</strain>
    </source>
</reference>
<protein>
    <submittedName>
        <fullName evidence="2">Uncharacterized protein</fullName>
    </submittedName>
</protein>
<organism evidence="2">
    <name type="scientific">marine sediment metagenome</name>
    <dbReference type="NCBI Taxonomy" id="412755"/>
    <lineage>
        <taxon>unclassified sequences</taxon>
        <taxon>metagenomes</taxon>
        <taxon>ecological metagenomes</taxon>
    </lineage>
</organism>
<accession>X1U7Z1</accession>
<gene>
    <name evidence="2" type="ORF">S12H4_29736</name>
</gene>
<feature type="coiled-coil region" evidence="1">
    <location>
        <begin position="83"/>
        <end position="110"/>
    </location>
</feature>
<dbReference type="AlphaFoldDB" id="X1U7Z1"/>
<feature type="non-terminal residue" evidence="2">
    <location>
        <position position="118"/>
    </location>
</feature>
<name>X1U7Z1_9ZZZZ</name>
<evidence type="ECO:0000313" key="2">
    <source>
        <dbReference type="EMBL" id="GAI99736.1"/>
    </source>
</evidence>
<sequence>MKPDKKPAFKKGDRVLYYRMDSYGINLTEATVTAVRPEDEHWIVHTLFQGEHGSEWKMRFTTAKNGRRAYPRGDDGLIGQLRLMTATDDLKNLKKRAVTATARYRKHNDKVSEVQRQV</sequence>